<organism evidence="2 3">
    <name type="scientific">Sphingobium lignivorans</name>
    <dbReference type="NCBI Taxonomy" id="2735886"/>
    <lineage>
        <taxon>Bacteria</taxon>
        <taxon>Pseudomonadati</taxon>
        <taxon>Pseudomonadota</taxon>
        <taxon>Alphaproteobacteria</taxon>
        <taxon>Sphingomonadales</taxon>
        <taxon>Sphingomonadaceae</taxon>
        <taxon>Sphingobium</taxon>
    </lineage>
</organism>
<name>A0ABR6NHF0_9SPHN</name>
<evidence type="ECO:0000313" key="3">
    <source>
        <dbReference type="Proteomes" id="UP001138540"/>
    </source>
</evidence>
<protein>
    <submittedName>
        <fullName evidence="2">Uncharacterized protein</fullName>
    </submittedName>
</protein>
<comment type="caution">
    <text evidence="2">The sequence shown here is derived from an EMBL/GenBank/DDBJ whole genome shotgun (WGS) entry which is preliminary data.</text>
</comment>
<keyword evidence="3" id="KW-1185">Reference proteome</keyword>
<evidence type="ECO:0000313" key="2">
    <source>
        <dbReference type="EMBL" id="MBB5986699.1"/>
    </source>
</evidence>
<gene>
    <name evidence="2" type="ORF">HNP60_002673</name>
</gene>
<sequence length="31" mass="3090">MDANRAIGSKPTEGARGVDLSAAVEAESDGD</sequence>
<reference evidence="2 3" key="1">
    <citation type="submission" date="2020-08" db="EMBL/GenBank/DDBJ databases">
        <title>Exploring microbial biodiversity for novel pathways involved in the catabolism of aromatic compounds derived from lignin.</title>
        <authorList>
            <person name="Elkins J."/>
        </authorList>
    </citation>
    <scope>NUCLEOTIDE SEQUENCE [LARGE SCALE GENOMIC DNA]</scope>
    <source>
        <strain evidence="2 3">B1D3A</strain>
    </source>
</reference>
<evidence type="ECO:0000256" key="1">
    <source>
        <dbReference type="SAM" id="MobiDB-lite"/>
    </source>
</evidence>
<proteinExistence type="predicted"/>
<dbReference type="EMBL" id="JACHKA010000001">
    <property type="protein sequence ID" value="MBB5986699.1"/>
    <property type="molecule type" value="Genomic_DNA"/>
</dbReference>
<dbReference type="Proteomes" id="UP001138540">
    <property type="component" value="Unassembled WGS sequence"/>
</dbReference>
<feature type="region of interest" description="Disordered" evidence="1">
    <location>
        <begin position="1"/>
        <end position="31"/>
    </location>
</feature>
<accession>A0ABR6NHF0</accession>